<dbReference type="EMBL" id="RHHU01000020">
    <property type="protein sequence ID" value="RNB79478.1"/>
    <property type="molecule type" value="Genomic_DNA"/>
</dbReference>
<dbReference type="Gene3D" id="1.10.10.10">
    <property type="entry name" value="Winged helix-like DNA-binding domain superfamily/Winged helix DNA-binding domain"/>
    <property type="match status" value="1"/>
</dbReference>
<dbReference type="GO" id="GO:0003677">
    <property type="term" value="F:DNA binding"/>
    <property type="evidence" value="ECO:0007669"/>
    <property type="project" value="UniProtKB-KW"/>
</dbReference>
<dbReference type="SUPFAM" id="SSF88946">
    <property type="entry name" value="Sigma2 domain of RNA polymerase sigma factors"/>
    <property type="match status" value="1"/>
</dbReference>
<evidence type="ECO:0000256" key="2">
    <source>
        <dbReference type="ARBA" id="ARBA00023015"/>
    </source>
</evidence>
<dbReference type="InterPro" id="IPR014284">
    <property type="entry name" value="RNA_pol_sigma-70_dom"/>
</dbReference>
<dbReference type="Proteomes" id="UP000269573">
    <property type="component" value="Unassembled WGS sequence"/>
</dbReference>
<dbReference type="Pfam" id="PF04542">
    <property type="entry name" value="Sigma70_r2"/>
    <property type="match status" value="1"/>
</dbReference>
<dbReference type="InterPro" id="IPR013324">
    <property type="entry name" value="RNA_pol_sigma_r3/r4-like"/>
</dbReference>
<dbReference type="NCBIfam" id="TIGR02937">
    <property type="entry name" value="sigma70-ECF"/>
    <property type="match status" value="1"/>
</dbReference>
<dbReference type="PANTHER" id="PTHR43133:SF62">
    <property type="entry name" value="RNA POLYMERASE SIGMA FACTOR SIGZ"/>
    <property type="match status" value="1"/>
</dbReference>
<dbReference type="Gene3D" id="1.10.1740.10">
    <property type="match status" value="1"/>
</dbReference>
<proteinExistence type="inferred from homology"/>
<reference evidence="8 9" key="1">
    <citation type="submission" date="2018-10" db="EMBL/GenBank/DDBJ databases">
        <title>Phylogenomics of Brevibacillus.</title>
        <authorList>
            <person name="Dunlap C."/>
        </authorList>
    </citation>
    <scope>NUCLEOTIDE SEQUENCE [LARGE SCALE GENOMIC DNA]</scope>
    <source>
        <strain evidence="8 9">JCM 15774</strain>
    </source>
</reference>
<keyword evidence="3" id="KW-0731">Sigma factor</keyword>
<dbReference type="GO" id="GO:0006352">
    <property type="term" value="P:DNA-templated transcription initiation"/>
    <property type="evidence" value="ECO:0007669"/>
    <property type="project" value="InterPro"/>
</dbReference>
<dbReference type="RefSeq" id="WP_122926591.1">
    <property type="nucleotide sequence ID" value="NZ_RHHU01000020.1"/>
</dbReference>
<evidence type="ECO:0000256" key="3">
    <source>
        <dbReference type="ARBA" id="ARBA00023082"/>
    </source>
</evidence>
<feature type="domain" description="RNA polymerase sigma-70 region 2" evidence="6">
    <location>
        <begin position="24"/>
        <end position="92"/>
    </location>
</feature>
<dbReference type="Pfam" id="PF04545">
    <property type="entry name" value="Sigma70_r4"/>
    <property type="match status" value="1"/>
</dbReference>
<evidence type="ECO:0000256" key="5">
    <source>
        <dbReference type="ARBA" id="ARBA00023163"/>
    </source>
</evidence>
<evidence type="ECO:0000256" key="1">
    <source>
        <dbReference type="ARBA" id="ARBA00010641"/>
    </source>
</evidence>
<gene>
    <name evidence="8" type="ORF">EDM59_27700</name>
</gene>
<name>A0A3M8CV41_9BACL</name>
<evidence type="ECO:0000313" key="8">
    <source>
        <dbReference type="EMBL" id="RNB79478.1"/>
    </source>
</evidence>
<dbReference type="PANTHER" id="PTHR43133">
    <property type="entry name" value="RNA POLYMERASE ECF-TYPE SIGMA FACTO"/>
    <property type="match status" value="1"/>
</dbReference>
<dbReference type="GO" id="GO:0016987">
    <property type="term" value="F:sigma factor activity"/>
    <property type="evidence" value="ECO:0007669"/>
    <property type="project" value="UniProtKB-KW"/>
</dbReference>
<evidence type="ECO:0000256" key="4">
    <source>
        <dbReference type="ARBA" id="ARBA00023125"/>
    </source>
</evidence>
<keyword evidence="5" id="KW-0804">Transcription</keyword>
<feature type="domain" description="RNA polymerase sigma-70 region 4" evidence="7">
    <location>
        <begin position="135"/>
        <end position="179"/>
    </location>
</feature>
<sequence length="188" mass="22262">MQNWSDADLMQLVMQKHRPALEDLYDRYIKLVYSFALKATQDEQHAKAIVQAVFTRLWTSETGYNAEKGLFVNWLITITRNITIDHLRKEKRNQRYVPVSPEHWEHIPDHPANNPADVISRKLMREQMEKAYQYLSQSQIELIQSLYWEGHSLSEIARMRNEPLGTIKSRLHQTLKILRNHLIPEMEG</sequence>
<dbReference type="AlphaFoldDB" id="A0A3M8CV41"/>
<keyword evidence="4" id="KW-0238">DNA-binding</keyword>
<evidence type="ECO:0000259" key="7">
    <source>
        <dbReference type="Pfam" id="PF04545"/>
    </source>
</evidence>
<dbReference type="InterPro" id="IPR007627">
    <property type="entry name" value="RNA_pol_sigma70_r2"/>
</dbReference>
<protein>
    <submittedName>
        <fullName evidence="8">Sigma-70 family RNA polymerase sigma factor</fullName>
    </submittedName>
</protein>
<organism evidence="8 9">
    <name type="scientific">Brevibacillus nitrificans</name>
    <dbReference type="NCBI Taxonomy" id="651560"/>
    <lineage>
        <taxon>Bacteria</taxon>
        <taxon>Bacillati</taxon>
        <taxon>Bacillota</taxon>
        <taxon>Bacilli</taxon>
        <taxon>Bacillales</taxon>
        <taxon>Paenibacillaceae</taxon>
        <taxon>Brevibacillus</taxon>
    </lineage>
</organism>
<comment type="caution">
    <text evidence="8">The sequence shown here is derived from an EMBL/GenBank/DDBJ whole genome shotgun (WGS) entry which is preliminary data.</text>
</comment>
<dbReference type="SUPFAM" id="SSF88659">
    <property type="entry name" value="Sigma3 and sigma4 domains of RNA polymerase sigma factors"/>
    <property type="match status" value="1"/>
</dbReference>
<keyword evidence="2" id="KW-0805">Transcription regulation</keyword>
<evidence type="ECO:0000259" key="6">
    <source>
        <dbReference type="Pfam" id="PF04542"/>
    </source>
</evidence>
<evidence type="ECO:0000313" key="9">
    <source>
        <dbReference type="Proteomes" id="UP000269573"/>
    </source>
</evidence>
<accession>A0A3M8CV41</accession>
<dbReference type="InterPro" id="IPR039425">
    <property type="entry name" value="RNA_pol_sigma-70-like"/>
</dbReference>
<dbReference type="InterPro" id="IPR013325">
    <property type="entry name" value="RNA_pol_sigma_r2"/>
</dbReference>
<dbReference type="InterPro" id="IPR007630">
    <property type="entry name" value="RNA_pol_sigma70_r4"/>
</dbReference>
<keyword evidence="9" id="KW-1185">Reference proteome</keyword>
<comment type="similarity">
    <text evidence="1">Belongs to the sigma-70 factor family. ECF subfamily.</text>
</comment>
<dbReference type="InterPro" id="IPR036388">
    <property type="entry name" value="WH-like_DNA-bd_sf"/>
</dbReference>